<evidence type="ECO:0000313" key="2">
    <source>
        <dbReference type="EMBL" id="KAL3812072.1"/>
    </source>
</evidence>
<gene>
    <name evidence="2" type="ORF">ACHAXA_002876</name>
</gene>
<accession>A0ABD3RGA2</accession>
<evidence type="ECO:0008006" key="4">
    <source>
        <dbReference type="Google" id="ProtNLM"/>
    </source>
</evidence>
<evidence type="ECO:0000256" key="1">
    <source>
        <dbReference type="SAM" id="MobiDB-lite"/>
    </source>
</evidence>
<feature type="compositionally biased region" description="Polar residues" evidence="1">
    <location>
        <begin position="1"/>
        <end position="21"/>
    </location>
</feature>
<dbReference type="AlphaFoldDB" id="A0ABD3RGA2"/>
<feature type="compositionally biased region" description="Acidic residues" evidence="1">
    <location>
        <begin position="214"/>
        <end position="223"/>
    </location>
</feature>
<feature type="region of interest" description="Disordered" evidence="1">
    <location>
        <begin position="263"/>
        <end position="304"/>
    </location>
</feature>
<feature type="compositionally biased region" description="Low complexity" evidence="1">
    <location>
        <begin position="367"/>
        <end position="393"/>
    </location>
</feature>
<comment type="caution">
    <text evidence="2">The sequence shown here is derived from an EMBL/GenBank/DDBJ whole genome shotgun (WGS) entry which is preliminary data.</text>
</comment>
<sequence length="1222" mass="126156">MSNPTREPVGGTSSYGTPPSQNERDERLPPRHGALRPVVATDAASRRQEHTLLMSRTLGVSRSPSAAFATPSGRRNDKRPKISEAREDLCCFCSHVGSCSPRTCSCTKAGRPCRCCNPGDCGRCSNTVEAHNRVIRAENRHRSTGIGARFRLRVGRPLDPQIPLYPVDPRPLPMAVDTGFDEGVDQINPSGDATEIDEHAVVFDAFAALPADDDDVAADDDDVMSNASLGPSADATDVESTSTPPGLSAVGIGAPLASVASLGPSAGRGNSPGNADVSGAGPDDVNGATARPADDGASGDRPLGLSAERAARPLTSHGWPIGSAVRDATLAAVPGDNDVPGMGPDVVVVADAAPVCNGTSVQPRGNADVSGAGPDDVGGAAARPADDGASGDRPLGLSAEGAVRPLASHGGPIGSAVRDATSAAVPGDDNVMGMGPDIVIAADTAPVCDGASGHRPLGLPAEGAVRPLASRSGPIGSAVGDPTPAAMPGDDDVTGMSRDVVVAAAAAPVCIGASGDCPVGFSAEGRIRPPASAVGPIGSVDGADAPSPVALDISPAADRHRPTEGAVGTANMGMRGEGGELPQRGGGDSSTVDADEACGGVDGVAVGNSLDASRAGGTTEGVAQRALGPLPPRPALQTAAPVVALAASTSPAVCTDGCAGGTCRIGRSGTIIPAAILAATAPTVSNPYLNAAGGTAAGMAGVVGGAAGVLDVAPSDAPPAAAGAAAVGNIAPADGDVQGALGLFVPRTFMEEELCEADPRLQRISAANRWLLGVFGDTIHLNDGTHLDGGIGVNEDAKWQRLYNCVASCSLPLYDLPNGRCAHRFLTTLTDLWAGVIQRRWNSERPLVFQGVILRRVRGITRFHDVKPIVWNRLDAWDAGRYVALVKGVEEAYLDSRQCTSLACRYDAMVLGGKVRAAVRMVTDRGAGGPYRPNDLDSKSGRPVIDVLRDKHPACVVPSEEDFDAYHDADDLLDTMPVYCFEECIAKAAARLSGSAGPCGVEAEMLKRWLLCHGAHSERLRGVMADWVVWLSNGLPPYAAYRAVNTVWTVALDKCPGVRPLGVGKVWMHLWSDCSHMQTKSAATTACGNTQLCAGLRSGIEANLHASLVREDAGAFDLEVHQKCAKEAGQDARKFRLIDEQLFLDVRGRDNPSVARRDKRNSAAGAWLSVFPNWLNGTDLLADEWRDNVRLRYNHSPLDMPAACDSCGAKMTVEHALSCKMR</sequence>
<proteinExistence type="predicted"/>
<reference evidence="2 3" key="1">
    <citation type="submission" date="2024-10" db="EMBL/GenBank/DDBJ databases">
        <title>Updated reference genomes for cyclostephanoid diatoms.</title>
        <authorList>
            <person name="Roberts W.R."/>
            <person name="Alverson A.J."/>
        </authorList>
    </citation>
    <scope>NUCLEOTIDE SEQUENCE [LARGE SCALE GENOMIC DNA]</scope>
    <source>
        <strain evidence="2 3">AJA228-03</strain>
    </source>
</reference>
<protein>
    <recommendedName>
        <fullName evidence="4">Tesmin/TSO1-like CXC domain-containing protein</fullName>
    </recommendedName>
</protein>
<feature type="region of interest" description="Disordered" evidence="1">
    <location>
        <begin position="214"/>
        <end position="249"/>
    </location>
</feature>
<evidence type="ECO:0000313" key="3">
    <source>
        <dbReference type="Proteomes" id="UP001530377"/>
    </source>
</evidence>
<keyword evidence="3" id="KW-1185">Reference proteome</keyword>
<name>A0ABD3RGA2_9STRA</name>
<dbReference type="EMBL" id="JALLPB020000218">
    <property type="protein sequence ID" value="KAL3812072.1"/>
    <property type="molecule type" value="Genomic_DNA"/>
</dbReference>
<dbReference type="Proteomes" id="UP001530377">
    <property type="component" value="Unassembled WGS sequence"/>
</dbReference>
<feature type="region of interest" description="Disordered" evidence="1">
    <location>
        <begin position="553"/>
        <end position="592"/>
    </location>
</feature>
<organism evidence="2 3">
    <name type="scientific">Cyclostephanos tholiformis</name>
    <dbReference type="NCBI Taxonomy" id="382380"/>
    <lineage>
        <taxon>Eukaryota</taxon>
        <taxon>Sar</taxon>
        <taxon>Stramenopiles</taxon>
        <taxon>Ochrophyta</taxon>
        <taxon>Bacillariophyta</taxon>
        <taxon>Coscinodiscophyceae</taxon>
        <taxon>Thalassiosirophycidae</taxon>
        <taxon>Stephanodiscales</taxon>
        <taxon>Stephanodiscaceae</taxon>
        <taxon>Cyclostephanos</taxon>
    </lineage>
</organism>
<feature type="region of interest" description="Disordered" evidence="1">
    <location>
        <begin position="1"/>
        <end position="47"/>
    </location>
</feature>
<feature type="region of interest" description="Disordered" evidence="1">
    <location>
        <begin position="359"/>
        <end position="396"/>
    </location>
</feature>